<feature type="compositionally biased region" description="Basic and acidic residues" evidence="2">
    <location>
        <begin position="140"/>
        <end position="153"/>
    </location>
</feature>
<keyword evidence="1" id="KW-0175">Coiled coil</keyword>
<feature type="compositionally biased region" description="Basic and acidic residues" evidence="2">
    <location>
        <begin position="209"/>
        <end position="221"/>
    </location>
</feature>
<feature type="compositionally biased region" description="Acidic residues" evidence="2">
    <location>
        <begin position="280"/>
        <end position="292"/>
    </location>
</feature>
<feature type="region of interest" description="Disordered" evidence="2">
    <location>
        <begin position="71"/>
        <end position="197"/>
    </location>
</feature>
<evidence type="ECO:0000256" key="1">
    <source>
        <dbReference type="SAM" id="Coils"/>
    </source>
</evidence>
<feature type="compositionally biased region" description="Low complexity" evidence="2">
    <location>
        <begin position="95"/>
        <end position="106"/>
    </location>
</feature>
<organism evidence="3 4">
    <name type="scientific">Grifola frondosa</name>
    <name type="common">Maitake</name>
    <name type="synonym">Polyporus frondosus</name>
    <dbReference type="NCBI Taxonomy" id="5627"/>
    <lineage>
        <taxon>Eukaryota</taxon>
        <taxon>Fungi</taxon>
        <taxon>Dikarya</taxon>
        <taxon>Basidiomycota</taxon>
        <taxon>Agaricomycotina</taxon>
        <taxon>Agaricomycetes</taxon>
        <taxon>Polyporales</taxon>
        <taxon>Grifolaceae</taxon>
        <taxon>Grifola</taxon>
    </lineage>
</organism>
<feature type="compositionally biased region" description="Polar residues" evidence="2">
    <location>
        <begin position="156"/>
        <end position="168"/>
    </location>
</feature>
<comment type="caution">
    <text evidence="3">The sequence shown here is derived from an EMBL/GenBank/DDBJ whole genome shotgun (WGS) entry which is preliminary data.</text>
</comment>
<dbReference type="EMBL" id="LUGG01000019">
    <property type="protein sequence ID" value="OBZ68905.1"/>
    <property type="molecule type" value="Genomic_DNA"/>
</dbReference>
<gene>
    <name evidence="3" type="ORF">A0H81_11146</name>
</gene>
<evidence type="ECO:0000313" key="4">
    <source>
        <dbReference type="Proteomes" id="UP000092993"/>
    </source>
</evidence>
<proteinExistence type="predicted"/>
<feature type="region of interest" description="Disordered" evidence="2">
    <location>
        <begin position="209"/>
        <end position="292"/>
    </location>
</feature>
<feature type="compositionally biased region" description="Polar residues" evidence="2">
    <location>
        <begin position="71"/>
        <end position="94"/>
    </location>
</feature>
<feature type="coiled-coil region" evidence="1">
    <location>
        <begin position="29"/>
        <end position="63"/>
    </location>
</feature>
<dbReference type="AlphaFoldDB" id="A0A1C7LVZ0"/>
<dbReference type="OrthoDB" id="3269067at2759"/>
<dbReference type="Proteomes" id="UP000092993">
    <property type="component" value="Unassembled WGS sequence"/>
</dbReference>
<sequence length="292" mass="32394">MAPTPPSTIISNALGSFTKAVNLALNTIDEQAKADVARANAERDDALKELHELQLEEKEWEIRVEGWKAAWNTQANGTTPYTPKPQTSPTATKRASSSAHSLPALPTHKRLTPHARVPEDPTVSPRKIKSGVKPKPPIQADREVVYRQTEEHQATPGRSQKRNTTADAQLNARRKPQPRNSVAHLASYEPQSHPRQQVIRRVKAVIEVPVKEEDGDDHVLEAEESSASGSAYEPDDLPVRPVGARRKRQPRASAKGKEVQANWLEEDDSGEEQAVVRQVDEDDDDVDELVRL</sequence>
<evidence type="ECO:0000313" key="3">
    <source>
        <dbReference type="EMBL" id="OBZ68905.1"/>
    </source>
</evidence>
<keyword evidence="4" id="KW-1185">Reference proteome</keyword>
<evidence type="ECO:0000256" key="2">
    <source>
        <dbReference type="SAM" id="MobiDB-lite"/>
    </source>
</evidence>
<protein>
    <submittedName>
        <fullName evidence="3">Uncharacterized protein</fullName>
    </submittedName>
</protein>
<reference evidence="3 4" key="1">
    <citation type="submission" date="2016-03" db="EMBL/GenBank/DDBJ databases">
        <title>Whole genome sequencing of Grifola frondosa 9006-11.</title>
        <authorList>
            <person name="Min B."/>
            <person name="Park H."/>
            <person name="Kim J.-G."/>
            <person name="Cho H."/>
            <person name="Oh Y.-L."/>
            <person name="Kong W.-S."/>
            <person name="Choi I.-G."/>
        </authorList>
    </citation>
    <scope>NUCLEOTIDE SEQUENCE [LARGE SCALE GENOMIC DNA]</scope>
    <source>
        <strain evidence="3 4">9006-11</strain>
    </source>
</reference>
<name>A0A1C7LVZ0_GRIFR</name>
<accession>A0A1C7LVZ0</accession>